<dbReference type="EMBL" id="JBHSKM010000019">
    <property type="protein sequence ID" value="MFC5217238.1"/>
    <property type="molecule type" value="Genomic_DNA"/>
</dbReference>
<dbReference type="RefSeq" id="WP_380857695.1">
    <property type="nucleotide sequence ID" value="NZ_JBHSKM010000019.1"/>
</dbReference>
<evidence type="ECO:0000256" key="1">
    <source>
        <dbReference type="SAM" id="SignalP"/>
    </source>
</evidence>
<sequence length="86" mass="9015">MKKISALAALTMAALVLAAPAHADDGDRGRINIAGHSSTNLCRGALSLVPWALPVTGPAVDDACHNRDHVDDTRDQGALPAFYIVR</sequence>
<comment type="caution">
    <text evidence="2">The sequence shown here is derived from an EMBL/GenBank/DDBJ whole genome shotgun (WGS) entry which is preliminary data.</text>
</comment>
<proteinExistence type="predicted"/>
<keyword evidence="3" id="KW-1185">Reference proteome</keyword>
<dbReference type="Proteomes" id="UP001596263">
    <property type="component" value="Unassembled WGS sequence"/>
</dbReference>
<evidence type="ECO:0008006" key="4">
    <source>
        <dbReference type="Google" id="ProtNLM"/>
    </source>
</evidence>
<protein>
    <recommendedName>
        <fullName evidence="4">Chaplin domain-containing protein</fullName>
    </recommendedName>
</protein>
<organism evidence="2 3">
    <name type="scientific">Streptomyces coerulescens</name>
    <dbReference type="NCBI Taxonomy" id="29304"/>
    <lineage>
        <taxon>Bacteria</taxon>
        <taxon>Bacillati</taxon>
        <taxon>Actinomycetota</taxon>
        <taxon>Actinomycetes</taxon>
        <taxon>Kitasatosporales</taxon>
        <taxon>Streptomycetaceae</taxon>
        <taxon>Streptomyces</taxon>
    </lineage>
</organism>
<reference evidence="3" key="1">
    <citation type="journal article" date="2019" name="Int. J. Syst. Evol. Microbiol.">
        <title>The Global Catalogue of Microorganisms (GCM) 10K type strain sequencing project: providing services to taxonomists for standard genome sequencing and annotation.</title>
        <authorList>
            <consortium name="The Broad Institute Genomics Platform"/>
            <consortium name="The Broad Institute Genome Sequencing Center for Infectious Disease"/>
            <person name="Wu L."/>
            <person name="Ma J."/>
        </authorList>
    </citation>
    <scope>NUCLEOTIDE SEQUENCE [LARGE SCALE GENOMIC DNA]</scope>
    <source>
        <strain evidence="3">KCTC 42586</strain>
    </source>
</reference>
<accession>A0ABW0CPU4</accession>
<gene>
    <name evidence="2" type="ORF">ACFPQ9_25705</name>
</gene>
<feature type="signal peptide" evidence="1">
    <location>
        <begin position="1"/>
        <end position="23"/>
    </location>
</feature>
<evidence type="ECO:0000313" key="3">
    <source>
        <dbReference type="Proteomes" id="UP001596263"/>
    </source>
</evidence>
<evidence type="ECO:0000313" key="2">
    <source>
        <dbReference type="EMBL" id="MFC5217238.1"/>
    </source>
</evidence>
<name>A0ABW0CPU4_STRCD</name>
<keyword evidence="1" id="KW-0732">Signal</keyword>
<feature type="chain" id="PRO_5047185815" description="Chaplin domain-containing protein" evidence="1">
    <location>
        <begin position="24"/>
        <end position="86"/>
    </location>
</feature>